<dbReference type="RefSeq" id="WP_069857581.1">
    <property type="nucleotide sequence ID" value="NZ_BDFE01000009.1"/>
</dbReference>
<feature type="binding site" evidence="2">
    <location>
        <position position="275"/>
    </location>
    <ligand>
        <name>Zn(2+)</name>
        <dbReference type="ChEBI" id="CHEBI:29105"/>
        <label>2</label>
    </ligand>
</feature>
<dbReference type="InterPro" id="IPR014729">
    <property type="entry name" value="Rossmann-like_a/b/a_fold"/>
</dbReference>
<feature type="binding site" evidence="2">
    <location>
        <position position="25"/>
    </location>
    <ligand>
        <name>Zn(2+)</name>
        <dbReference type="ChEBI" id="CHEBI:29105"/>
        <label>1</label>
    </ligand>
</feature>
<keyword evidence="2" id="KW-0479">Metal-binding</keyword>
<feature type="binding site" evidence="2">
    <location>
        <position position="293"/>
    </location>
    <ligand>
        <name>Zn(2+)</name>
        <dbReference type="ChEBI" id="CHEBI:29105"/>
        <label>2</label>
    </ligand>
</feature>
<dbReference type="InterPro" id="IPR035107">
    <property type="entry name" value="tRNA_thiolation_TtcA_Ctu1"/>
</dbReference>
<evidence type="ECO:0000259" key="4">
    <source>
        <dbReference type="Pfam" id="PF22082"/>
    </source>
</evidence>
<dbReference type="GO" id="GO:0000049">
    <property type="term" value="F:tRNA binding"/>
    <property type="evidence" value="ECO:0007669"/>
    <property type="project" value="TreeGrafter"/>
</dbReference>
<gene>
    <name evidence="5" type="ORF">DPF_0774</name>
</gene>
<keyword evidence="2" id="KW-0862">Zinc</keyword>
<comment type="caution">
    <text evidence="5">The sequence shown here is derived from an EMBL/GenBank/DDBJ whole genome shotgun (WGS) entry which is preliminary data.</text>
</comment>
<dbReference type="SUPFAM" id="SSF52402">
    <property type="entry name" value="Adenine nucleotide alpha hydrolases-like"/>
    <property type="match status" value="1"/>
</dbReference>
<feature type="domain" description="2-thiouridine synthetase TtuA-like N-terminal LIM" evidence="4">
    <location>
        <begin position="2"/>
        <end position="27"/>
    </location>
</feature>
<feature type="binding site" evidence="2">
    <location>
        <position position="3"/>
    </location>
    <ligand>
        <name>Zn(2+)</name>
        <dbReference type="ChEBI" id="CHEBI:29105"/>
        <label>1</label>
    </ligand>
</feature>
<feature type="binding site" evidence="2">
    <location>
        <position position="22"/>
    </location>
    <ligand>
        <name>Zn(2+)</name>
        <dbReference type="ChEBI" id="CHEBI:29105"/>
        <label>1</label>
    </ligand>
</feature>
<dbReference type="Pfam" id="PF01171">
    <property type="entry name" value="ATP_bind_3"/>
    <property type="match status" value="1"/>
</dbReference>
<organism evidence="5 6">
    <name type="scientific">Desulfoplanes formicivorans</name>
    <dbReference type="NCBI Taxonomy" id="1592317"/>
    <lineage>
        <taxon>Bacteria</taxon>
        <taxon>Pseudomonadati</taxon>
        <taxon>Thermodesulfobacteriota</taxon>
        <taxon>Desulfovibrionia</taxon>
        <taxon>Desulfovibrionales</taxon>
        <taxon>Desulfoplanaceae</taxon>
        <taxon>Desulfoplanes</taxon>
    </lineage>
</organism>
<dbReference type="GO" id="GO:0002144">
    <property type="term" value="C:cytosolic tRNA wobble base thiouridylase complex"/>
    <property type="evidence" value="ECO:0007669"/>
    <property type="project" value="TreeGrafter"/>
</dbReference>
<dbReference type="InterPro" id="IPR054306">
    <property type="entry name" value="TtuA-like_LIM_N"/>
</dbReference>
<evidence type="ECO:0000256" key="1">
    <source>
        <dbReference type="ARBA" id="ARBA00022679"/>
    </source>
</evidence>
<feature type="domain" description="tRNA(Ile)-lysidine/2-thiocytidine synthase N-terminal" evidence="3">
    <location>
        <begin position="50"/>
        <end position="170"/>
    </location>
</feature>
<dbReference type="InterPro" id="IPR011063">
    <property type="entry name" value="TilS/TtcA_N"/>
</dbReference>
<protein>
    <submittedName>
        <fullName evidence="5">PP-loop domain-containing protein</fullName>
    </submittedName>
</protein>
<dbReference type="OrthoDB" id="9801054at2"/>
<dbReference type="STRING" id="1592317.DPF_0774"/>
<dbReference type="GO" id="GO:0046872">
    <property type="term" value="F:metal ion binding"/>
    <property type="evidence" value="ECO:0007669"/>
    <property type="project" value="UniProtKB-KW"/>
</dbReference>
<dbReference type="EMBL" id="BDFE01000009">
    <property type="protein sequence ID" value="GAU08073.1"/>
    <property type="molecule type" value="Genomic_DNA"/>
</dbReference>
<feature type="binding site" evidence="2">
    <location>
        <position position="290"/>
    </location>
    <ligand>
        <name>Zn(2+)</name>
        <dbReference type="ChEBI" id="CHEBI:29105"/>
        <label>2</label>
    </ligand>
</feature>
<dbReference type="GO" id="GO:0016740">
    <property type="term" value="F:transferase activity"/>
    <property type="evidence" value="ECO:0007669"/>
    <property type="project" value="UniProtKB-KW"/>
</dbReference>
<dbReference type="PIRSF" id="PIRSF004976">
    <property type="entry name" value="ATPase_YdaO"/>
    <property type="match status" value="1"/>
</dbReference>
<proteinExistence type="predicted"/>
<dbReference type="PANTHER" id="PTHR11807:SF27">
    <property type="entry name" value="TRNA-5-METHYLURIDINE(54) 2-SULFURTRANSFERASE"/>
    <property type="match status" value="1"/>
</dbReference>
<dbReference type="Gene3D" id="3.40.50.620">
    <property type="entry name" value="HUPs"/>
    <property type="match status" value="1"/>
</dbReference>
<dbReference type="Pfam" id="PF22082">
    <property type="entry name" value="TtuA_LIM_N"/>
    <property type="match status" value="1"/>
</dbReference>
<keyword evidence="1" id="KW-0808">Transferase</keyword>
<dbReference type="AlphaFoldDB" id="A0A194AFG3"/>
<evidence type="ECO:0000256" key="2">
    <source>
        <dbReference type="PIRSR" id="PIRSR004976-50"/>
    </source>
</evidence>
<feature type="binding site" evidence="2">
    <location>
        <position position="278"/>
    </location>
    <ligand>
        <name>Zn(2+)</name>
        <dbReference type="ChEBI" id="CHEBI:29105"/>
        <label>2</label>
    </ligand>
</feature>
<accession>A0A194AFG3</accession>
<name>A0A194AFG3_9BACT</name>
<dbReference type="PANTHER" id="PTHR11807">
    <property type="entry name" value="ATPASES OF THE PP SUPERFAMILY-RELATED"/>
    <property type="match status" value="1"/>
</dbReference>
<reference evidence="6" key="1">
    <citation type="submission" date="2016-06" db="EMBL/GenBank/DDBJ databases">
        <title>Draft genome sequence of Desulfoplanes formicivorans strain Pf12B.</title>
        <authorList>
            <person name="Watanabe M."/>
            <person name="Kojima H."/>
            <person name="Fukui M."/>
        </authorList>
    </citation>
    <scope>NUCLEOTIDE SEQUENCE [LARGE SCALE GENOMIC DNA]</scope>
    <source>
        <strain evidence="6">Pf12B</strain>
    </source>
</reference>
<keyword evidence="6" id="KW-1185">Reference proteome</keyword>
<evidence type="ECO:0000313" key="5">
    <source>
        <dbReference type="EMBL" id="GAU08073.1"/>
    </source>
</evidence>
<dbReference type="GO" id="GO:0002143">
    <property type="term" value="P:tRNA wobble position uridine thiolation"/>
    <property type="evidence" value="ECO:0007669"/>
    <property type="project" value="TreeGrafter"/>
</dbReference>
<evidence type="ECO:0000259" key="3">
    <source>
        <dbReference type="Pfam" id="PF01171"/>
    </source>
</evidence>
<sequence>MKCKRCKAPAVVALPSHNTAFCKECYLIFFARQVERAIHTQKMFSKDDRLLVAISGGKDSLAISWQLKQFGYNVTGLHLDLGIGESSLVARTISERFCNQFDIPLEVVEFASEGLAIPAVRDTVKRPICSVCGQLKRHFFNKMAVEGGYTVLITGHNMDDEVARLFSNVMAWDATYLAGQGPVLPGEHGFVRKVKPLYTLSEFETANLCFLAGIEYGYHPCPYSKKASFTIYKNLLNQLEEIQPGRKRSFYQKFLEHGRPHFQHTEDKTTVLHPCPQCGFPTSSCNDEPCGACRIREYMRQTK</sequence>
<dbReference type="Proteomes" id="UP000095200">
    <property type="component" value="Unassembled WGS sequence"/>
</dbReference>
<feature type="binding site" evidence="2">
    <location>
        <position position="6"/>
    </location>
    <ligand>
        <name>Zn(2+)</name>
        <dbReference type="ChEBI" id="CHEBI:29105"/>
        <label>1</label>
    </ligand>
</feature>
<evidence type="ECO:0000313" key="6">
    <source>
        <dbReference type="Proteomes" id="UP000095200"/>
    </source>
</evidence>